<reference evidence="4 5" key="1">
    <citation type="submission" date="2016-06" db="EMBL/GenBank/DDBJ databases">
        <title>Genome sequence of halotolerant plant growth promoting strain of Halomonas elongata HEK1 isolated from salterns of Rann of Kutch, Gujarat, India.</title>
        <authorList>
            <person name="Gaba S."/>
            <person name="Singh R.N."/>
            <person name="Abrol S."/>
            <person name="Kaushik R."/>
            <person name="Saxena A.K."/>
        </authorList>
    </citation>
    <scope>NUCLEOTIDE SEQUENCE [LARGE SCALE GENOMIC DNA]</scope>
    <source>
        <strain evidence="4 5">HEK1</strain>
    </source>
</reference>
<sequence>MIAVSINKDIWDGLPEDLQTTLETAFDAMAYDLIARLKEQDIETLAKLRENPDVHPFDLPAEERKKFRQAAEQEWKEWAGRNEMTQKVYDAATSFLKARGQL</sequence>
<dbReference type="InterPro" id="IPR018389">
    <property type="entry name" value="DctP_fam"/>
</dbReference>
<protein>
    <submittedName>
        <fullName evidence="4">Bacterial extracellular solute-binding protein, family 7</fullName>
    </submittedName>
</protein>
<evidence type="ECO:0000256" key="1">
    <source>
        <dbReference type="ARBA" id="ARBA00009023"/>
    </source>
</evidence>
<dbReference type="Pfam" id="PF03480">
    <property type="entry name" value="DctP"/>
    <property type="match status" value="1"/>
</dbReference>
<accession>A0A1B8P1N3</accession>
<gene>
    <name evidence="4" type="ORF">A8U91_00508</name>
</gene>
<organism evidence="4 5">
    <name type="scientific">Halomonas elongata</name>
    <dbReference type="NCBI Taxonomy" id="2746"/>
    <lineage>
        <taxon>Bacteria</taxon>
        <taxon>Pseudomonadati</taxon>
        <taxon>Pseudomonadota</taxon>
        <taxon>Gammaproteobacteria</taxon>
        <taxon>Oceanospirillales</taxon>
        <taxon>Halomonadaceae</taxon>
        <taxon>Halomonas</taxon>
    </lineage>
</organism>
<evidence type="ECO:0000313" key="5">
    <source>
        <dbReference type="Proteomes" id="UP000092504"/>
    </source>
</evidence>
<dbReference type="Proteomes" id="UP000092504">
    <property type="component" value="Unassembled WGS sequence"/>
</dbReference>
<keyword evidence="3" id="KW-0732">Signal</keyword>
<dbReference type="EMBL" id="MAJD01000001">
    <property type="protein sequence ID" value="OBX36167.1"/>
    <property type="molecule type" value="Genomic_DNA"/>
</dbReference>
<comment type="caution">
    <text evidence="4">The sequence shown here is derived from an EMBL/GenBank/DDBJ whole genome shotgun (WGS) entry which is preliminary data.</text>
</comment>
<name>A0A1B8P1N3_HALEL</name>
<dbReference type="GO" id="GO:0055085">
    <property type="term" value="P:transmembrane transport"/>
    <property type="evidence" value="ECO:0007669"/>
    <property type="project" value="InterPro"/>
</dbReference>
<dbReference type="PANTHER" id="PTHR33376:SF7">
    <property type="entry name" value="C4-DICARBOXYLATE-BINDING PROTEIN DCTB"/>
    <property type="match status" value="1"/>
</dbReference>
<dbReference type="PANTHER" id="PTHR33376">
    <property type="match status" value="1"/>
</dbReference>
<proteinExistence type="inferred from homology"/>
<keyword evidence="2" id="KW-0813">Transport</keyword>
<evidence type="ECO:0000256" key="2">
    <source>
        <dbReference type="ARBA" id="ARBA00022448"/>
    </source>
</evidence>
<dbReference type="Gene3D" id="3.40.190.170">
    <property type="entry name" value="Bacterial extracellular solute-binding protein, family 7"/>
    <property type="match status" value="1"/>
</dbReference>
<dbReference type="InterPro" id="IPR038404">
    <property type="entry name" value="TRAP_DctP_sf"/>
</dbReference>
<dbReference type="AlphaFoldDB" id="A0A1B8P1N3"/>
<evidence type="ECO:0000256" key="3">
    <source>
        <dbReference type="ARBA" id="ARBA00022729"/>
    </source>
</evidence>
<comment type="similarity">
    <text evidence="1">Belongs to the bacterial solute-binding protein 7 family.</text>
</comment>
<evidence type="ECO:0000313" key="4">
    <source>
        <dbReference type="EMBL" id="OBX36167.1"/>
    </source>
</evidence>
<dbReference type="PATRIC" id="fig|2746.7.peg.519"/>